<feature type="region of interest" description="Disordered" evidence="8">
    <location>
        <begin position="296"/>
        <end position="374"/>
    </location>
</feature>
<comment type="similarity">
    <text evidence="2">Belongs to the TRAFAC class myosin-kinesin ATPase superfamily. Myosin family.</text>
</comment>
<evidence type="ECO:0000313" key="12">
    <source>
        <dbReference type="EMBL" id="KAG8565185.1"/>
    </source>
</evidence>
<feature type="domain" description="SH3" evidence="9">
    <location>
        <begin position="1049"/>
        <end position="1110"/>
    </location>
</feature>
<dbReference type="CDD" id="cd14473">
    <property type="entry name" value="FERM_B-lobe"/>
    <property type="match status" value="1"/>
</dbReference>
<dbReference type="Pfam" id="PF00373">
    <property type="entry name" value="FERM_M"/>
    <property type="match status" value="1"/>
</dbReference>
<feature type="region of interest" description="Disordered" evidence="8">
    <location>
        <begin position="1110"/>
        <end position="1158"/>
    </location>
</feature>
<dbReference type="InterPro" id="IPR059004">
    <property type="entry name" value="MYO15"/>
</dbReference>
<dbReference type="PROSITE" id="PS50002">
    <property type="entry name" value="SH3"/>
    <property type="match status" value="1"/>
</dbReference>
<keyword evidence="6" id="KW-0009">Actin-binding</keyword>
<feature type="compositionally biased region" description="Basic and acidic residues" evidence="8">
    <location>
        <begin position="763"/>
        <end position="776"/>
    </location>
</feature>
<dbReference type="Pfam" id="PF00784">
    <property type="entry name" value="MyTH4"/>
    <property type="match status" value="2"/>
</dbReference>
<dbReference type="InterPro" id="IPR036028">
    <property type="entry name" value="SH3-like_dom_sf"/>
</dbReference>
<dbReference type="PANTHER" id="PTHR22692">
    <property type="entry name" value="MYOSIN VII, XV"/>
    <property type="match status" value="1"/>
</dbReference>
<dbReference type="Pfam" id="PF07653">
    <property type="entry name" value="SH3_2"/>
    <property type="match status" value="1"/>
</dbReference>
<dbReference type="InterPro" id="IPR000299">
    <property type="entry name" value="FERM_domain"/>
</dbReference>
<protein>
    <recommendedName>
        <fullName evidence="14">Myosin XVB</fullName>
    </recommendedName>
</protein>
<dbReference type="SUPFAM" id="SSF47031">
    <property type="entry name" value="Second domain of FERM"/>
    <property type="match status" value="1"/>
</dbReference>
<feature type="domain" description="FERM" evidence="10">
    <location>
        <begin position="1353"/>
        <end position="1653"/>
    </location>
</feature>
<dbReference type="InterPro" id="IPR001452">
    <property type="entry name" value="SH3_domain"/>
</dbReference>
<feature type="domain" description="MyTH4" evidence="11">
    <location>
        <begin position="1199"/>
        <end position="1347"/>
    </location>
</feature>
<evidence type="ECO:0000256" key="7">
    <source>
        <dbReference type="PROSITE-ProRule" id="PRU00192"/>
    </source>
</evidence>
<comment type="subcellular location">
    <subcellularLocation>
        <location evidence="1">Cytoplasm</location>
    </subcellularLocation>
</comment>
<evidence type="ECO:0000256" key="3">
    <source>
        <dbReference type="ARBA" id="ARBA00022443"/>
    </source>
</evidence>
<feature type="compositionally biased region" description="Polar residues" evidence="8">
    <location>
        <begin position="1134"/>
        <end position="1143"/>
    </location>
</feature>
<name>A0AAV7B0A1_ENGPU</name>
<keyword evidence="4" id="KW-0963">Cytoplasm</keyword>
<dbReference type="SMART" id="SM00139">
    <property type="entry name" value="MyTH4"/>
    <property type="match status" value="2"/>
</dbReference>
<keyword evidence="5" id="KW-0677">Repeat</keyword>
<evidence type="ECO:0000256" key="1">
    <source>
        <dbReference type="ARBA" id="ARBA00004496"/>
    </source>
</evidence>
<dbReference type="GO" id="GO:0005856">
    <property type="term" value="C:cytoskeleton"/>
    <property type="evidence" value="ECO:0007669"/>
    <property type="project" value="InterPro"/>
</dbReference>
<organism evidence="12 13">
    <name type="scientific">Engystomops pustulosus</name>
    <name type="common">Tungara frog</name>
    <name type="synonym">Physalaemus pustulosus</name>
    <dbReference type="NCBI Taxonomy" id="76066"/>
    <lineage>
        <taxon>Eukaryota</taxon>
        <taxon>Metazoa</taxon>
        <taxon>Chordata</taxon>
        <taxon>Craniata</taxon>
        <taxon>Vertebrata</taxon>
        <taxon>Euteleostomi</taxon>
        <taxon>Amphibia</taxon>
        <taxon>Batrachia</taxon>
        <taxon>Anura</taxon>
        <taxon>Neobatrachia</taxon>
        <taxon>Hyloidea</taxon>
        <taxon>Leptodactylidae</taxon>
        <taxon>Leiuperinae</taxon>
        <taxon>Engystomops</taxon>
    </lineage>
</organism>
<evidence type="ECO:0000259" key="9">
    <source>
        <dbReference type="PROSITE" id="PS50002"/>
    </source>
</evidence>
<feature type="compositionally biased region" description="Pro residues" evidence="8">
    <location>
        <begin position="792"/>
        <end position="801"/>
    </location>
</feature>
<dbReference type="PANTHER" id="PTHR22692:SF16">
    <property type="entry name" value="MYOSIN XVB"/>
    <property type="match status" value="1"/>
</dbReference>
<proteinExistence type="inferred from homology"/>
<evidence type="ECO:0008006" key="14">
    <source>
        <dbReference type="Google" id="ProtNLM"/>
    </source>
</evidence>
<dbReference type="InterPro" id="IPR035963">
    <property type="entry name" value="FERM_2"/>
</dbReference>
<feature type="compositionally biased region" description="Pro residues" evidence="8">
    <location>
        <begin position="551"/>
        <end position="613"/>
    </location>
</feature>
<feature type="region of interest" description="Disordered" evidence="8">
    <location>
        <begin position="531"/>
        <end position="633"/>
    </location>
</feature>
<gene>
    <name evidence="12" type="ORF">GDO81_012751</name>
</gene>
<dbReference type="Gene3D" id="3.10.20.90">
    <property type="entry name" value="Phosphatidylinositol 3-kinase Catalytic Subunit, Chain A, domain 1"/>
    <property type="match status" value="1"/>
</dbReference>
<keyword evidence="13" id="KW-1185">Reference proteome</keyword>
<dbReference type="InterPro" id="IPR019748">
    <property type="entry name" value="FERM_central"/>
</dbReference>
<dbReference type="Gene3D" id="1.25.40.530">
    <property type="entry name" value="MyTH4 domain"/>
    <property type="match status" value="2"/>
</dbReference>
<dbReference type="EMBL" id="WNYA01000006">
    <property type="protein sequence ID" value="KAG8565185.1"/>
    <property type="molecule type" value="Genomic_DNA"/>
</dbReference>
<feature type="domain" description="MyTH4" evidence="11">
    <location>
        <begin position="70"/>
        <end position="218"/>
    </location>
</feature>
<evidence type="ECO:0000259" key="11">
    <source>
        <dbReference type="PROSITE" id="PS51016"/>
    </source>
</evidence>
<reference evidence="12" key="1">
    <citation type="thesis" date="2020" institute="ProQuest LLC" country="789 East Eisenhower Parkway, Ann Arbor, MI, USA">
        <title>Comparative Genomics and Chromosome Evolution.</title>
        <authorList>
            <person name="Mudd A.B."/>
        </authorList>
    </citation>
    <scope>NUCLEOTIDE SEQUENCE</scope>
    <source>
        <strain evidence="12">237g6f4</strain>
        <tissue evidence="12">Blood</tissue>
    </source>
</reference>
<dbReference type="GO" id="GO:0003779">
    <property type="term" value="F:actin binding"/>
    <property type="evidence" value="ECO:0007669"/>
    <property type="project" value="UniProtKB-KW"/>
</dbReference>
<feature type="compositionally biased region" description="Basic and acidic residues" evidence="8">
    <location>
        <begin position="728"/>
        <end position="737"/>
    </location>
</feature>
<feature type="compositionally biased region" description="Pro residues" evidence="8">
    <location>
        <begin position="314"/>
        <end position="350"/>
    </location>
</feature>
<evidence type="ECO:0000256" key="6">
    <source>
        <dbReference type="ARBA" id="ARBA00023203"/>
    </source>
</evidence>
<dbReference type="Pfam" id="PF26570">
    <property type="entry name" value="MYO15"/>
    <property type="match status" value="1"/>
</dbReference>
<evidence type="ECO:0000256" key="5">
    <source>
        <dbReference type="ARBA" id="ARBA00022737"/>
    </source>
</evidence>
<sequence>MDLSALDVPAELAAVLNSAQARSQAQGAGITEVPPPQVKAQGVLTLPPDINNYPFSIFIRSYFKDSALPPLGQPLQHPLTRVSQYDHAVALELYKLAMRFVGNTTMPPWQQRIIGNYIVERCLRQSSLYDEVLCQAATLTVQNNNEEQSQRGWLLLSSLLSCLIPSPTLEKPLLKYVSDQGYEAYKAICQSKIIRAKQNEFNTVRQHAPTLLEWTANERKGKMVMDVFTYNEEKYTAEVDSWTTAEQLAGWMLQSRGVADYPRGWSISILDGDQWLDLSGDDLLLDVIAEIEEGAPSQPFATSDFPFGDNGNIPEPPPDFAPQLPPGHPSFPAPGAPPSFAPPPPPPIPPRLANDDVMIPPAPSMQAPSLPPGLDTGQDQLYSSTINGLDTPQRMDNYLDQLFNPMFSSTDMERPDNLNRRMKGGGGILPRQNAFGSPVYSGISSAPSYGVPMMNGMMPAMGNMQMMPSMPAMMPQMMPQTVMPQMMPQAVPMPQPMVPSVDPSQLAAQQQAFIQQQALLLAQQMTLQATMLSQQQQQQDPPPARRSYSPPARPAPKPAPKPVPKPAPKPSTPPAPSPPPASPKPDPPPAPTPKKAPKPSPPRQVPKPEPQESPSPKEVYWDEDGESEYSFQRKTFQQKREFFQKMARQGTTVKSVKPPTKILLPSPQVEPESESDEEPPEPPEPEPQPVPSPKAPSVVPSPAPKPKEAPVKAASKPGGMVKPVPRSEPSREIREIIKMYQSRPQQEPKPFEPVRRQVQSFVKKKDPKEEALERLRMSGPPISSDSPDASLAPPPPPPPPVAEKTSQMTDSIREKQKPLLGLFQPGGPAPPPQAQTQTGPGRSLEGDHLTKSSISKHTASVFFSYSDVNWRLYVRKEIFYPKEKFTHPYYLNLLCEQIIRDTYSETGFKLTREERRKMRDLLNEFEVGSDASYIKEDSIKKRIVIAARDHWENYFSRLFQVTLNDDVDQLLVGVSHRGFRLLKEVRATGIQQRHLKTLRSYSFSDILSVEKSDSRTLRFCLRNEDLFVRSDSADALKTLIETFLHELVKDSNHVVALHSHITDDKSLLQFKKGDIIKVMPMDGLEPGWQFGSLGGRSGLFPSRFVQPSPAPDHYSVMERRDFRDSRVQPRGIQRTISKESGQVSEESLPTSSPSPPPAIGDTHYTMVEFALKYFREAQSMLGWKGMAAEGKKAVELVQHTKVPIQESLIFYSDKELNQLATNNFMTLMRFMRDQQYREPDDVKCIYEILLLCREQIALRDEIYCQILKQITENPKNESCSRGWTLLSLLTGYFLPTPRLLPCVTKYLQDTTGTYEEVSRNCQEHLRHTLLYHGRKHLPPRKELEALLNGLVSRRLMILLPGGVEYSTKIKTFTVAADLVPEICEQLLVTELSEMEEFALFANKNKGEMTRPMRGGDYIHDFLLQDNSVILEFRRVTWKATLKGRSELYIQVHYSQVRHDYMQGKALLLSAQDQLEVYTGKVAAILHRIKGVSSPPDKQELLGYIPSSVHNRLNLQAVQQVLLREMRALENVNIQQAKLQFLETVSALPLFEYNVFPVTRISEPGIVTPCFVAVNHQQLLLLQNNSQQPSLSVNLQDVQSMRTMRPLDADTYPGVELHYGTAADPHTLWMELQEAKQLYHILALIIENQNTAAP</sequence>
<dbReference type="Proteomes" id="UP000824782">
    <property type="component" value="Unassembled WGS sequence"/>
</dbReference>
<feature type="compositionally biased region" description="Low complexity" evidence="8">
    <location>
        <begin position="531"/>
        <end position="550"/>
    </location>
</feature>
<comment type="caution">
    <text evidence="12">The sequence shown here is derived from an EMBL/GenBank/DDBJ whole genome shotgun (WGS) entry which is preliminary data.</text>
</comment>
<dbReference type="SMART" id="SM00326">
    <property type="entry name" value="SH3"/>
    <property type="match status" value="1"/>
</dbReference>
<evidence type="ECO:0000256" key="2">
    <source>
        <dbReference type="ARBA" id="ARBA00008314"/>
    </source>
</evidence>
<feature type="region of interest" description="Disordered" evidence="8">
    <location>
        <begin position="648"/>
        <end position="848"/>
    </location>
</feature>
<dbReference type="InterPro" id="IPR051567">
    <property type="entry name" value="Unconventional_Myosin_ATPase"/>
</dbReference>
<evidence type="ECO:0000256" key="4">
    <source>
        <dbReference type="ARBA" id="ARBA00022490"/>
    </source>
</evidence>
<dbReference type="GO" id="GO:0005737">
    <property type="term" value="C:cytoplasm"/>
    <property type="evidence" value="ECO:0007669"/>
    <property type="project" value="UniProtKB-SubCell"/>
</dbReference>
<evidence type="ECO:0000259" key="10">
    <source>
        <dbReference type="PROSITE" id="PS50057"/>
    </source>
</evidence>
<evidence type="ECO:0000313" key="13">
    <source>
        <dbReference type="Proteomes" id="UP000824782"/>
    </source>
</evidence>
<dbReference type="PROSITE" id="PS50057">
    <property type="entry name" value="FERM_3"/>
    <property type="match status" value="1"/>
</dbReference>
<feature type="compositionally biased region" description="Pro residues" evidence="8">
    <location>
        <begin position="685"/>
        <end position="704"/>
    </location>
</feature>
<dbReference type="SUPFAM" id="SSF50044">
    <property type="entry name" value="SH3-domain"/>
    <property type="match status" value="1"/>
</dbReference>
<dbReference type="PROSITE" id="PS51016">
    <property type="entry name" value="MYTH4"/>
    <property type="match status" value="2"/>
</dbReference>
<dbReference type="InterPro" id="IPR000857">
    <property type="entry name" value="MyTH4_dom"/>
</dbReference>
<evidence type="ECO:0000256" key="8">
    <source>
        <dbReference type="SAM" id="MobiDB-lite"/>
    </source>
</evidence>
<keyword evidence="3 7" id="KW-0728">SH3 domain</keyword>
<accession>A0AAV7B0A1</accession>
<dbReference type="Gene3D" id="2.30.30.40">
    <property type="entry name" value="SH3 Domains"/>
    <property type="match status" value="1"/>
</dbReference>
<feature type="compositionally biased region" description="Basic and acidic residues" evidence="8">
    <location>
        <begin position="1115"/>
        <end position="1127"/>
    </location>
</feature>
<feature type="compositionally biased region" description="Acidic residues" evidence="8">
    <location>
        <begin position="671"/>
        <end position="684"/>
    </location>
</feature>
<feature type="compositionally biased region" description="Low complexity" evidence="8">
    <location>
        <begin position="780"/>
        <end position="791"/>
    </location>
</feature>
<dbReference type="InterPro" id="IPR038185">
    <property type="entry name" value="MyTH4_dom_sf"/>
</dbReference>